<dbReference type="HOGENOM" id="CLU_2199299_0_0_1"/>
<evidence type="ECO:0000256" key="1">
    <source>
        <dbReference type="SAM" id="MobiDB-lite"/>
    </source>
</evidence>
<accession>G0MDM0</accession>
<organism evidence="3">
    <name type="scientific">Caenorhabditis brenneri</name>
    <name type="common">Nematode worm</name>
    <dbReference type="NCBI Taxonomy" id="135651"/>
    <lineage>
        <taxon>Eukaryota</taxon>
        <taxon>Metazoa</taxon>
        <taxon>Ecdysozoa</taxon>
        <taxon>Nematoda</taxon>
        <taxon>Chromadorea</taxon>
        <taxon>Rhabditida</taxon>
        <taxon>Rhabditina</taxon>
        <taxon>Rhabditomorpha</taxon>
        <taxon>Rhabditoidea</taxon>
        <taxon>Rhabditidae</taxon>
        <taxon>Peloderinae</taxon>
        <taxon>Caenorhabditis</taxon>
    </lineage>
</organism>
<evidence type="ECO:0000313" key="3">
    <source>
        <dbReference type="Proteomes" id="UP000008068"/>
    </source>
</evidence>
<evidence type="ECO:0000313" key="2">
    <source>
        <dbReference type="EMBL" id="EGT49459.1"/>
    </source>
</evidence>
<gene>
    <name evidence="2" type="ORF">CAEBREN_13775</name>
</gene>
<keyword evidence="3" id="KW-1185">Reference proteome</keyword>
<feature type="region of interest" description="Disordered" evidence="1">
    <location>
        <begin position="87"/>
        <end position="108"/>
    </location>
</feature>
<dbReference type="InParanoid" id="G0MDM0"/>
<dbReference type="Proteomes" id="UP000008068">
    <property type="component" value="Unassembled WGS sequence"/>
</dbReference>
<name>G0MDM0_CAEBE</name>
<dbReference type="EMBL" id="GL379790">
    <property type="protein sequence ID" value="EGT49459.1"/>
    <property type="molecule type" value="Genomic_DNA"/>
</dbReference>
<sequence length="108" mass="12252">MPFYLQTDLTSAVSQIITIEGDKHGTTTGKSVDCISSQVSRTCRTQTSTIQQLTHPGGEFYSKPFRPRRLSIYTKSSLIALYNRIKQANTGREEKSEDFEQTPTMEER</sequence>
<dbReference type="AlphaFoldDB" id="G0MDM0"/>
<protein>
    <submittedName>
        <fullName evidence="2">Uncharacterized protein</fullName>
    </submittedName>
</protein>
<reference evidence="3" key="1">
    <citation type="submission" date="2011-07" db="EMBL/GenBank/DDBJ databases">
        <authorList>
            <consortium name="Caenorhabditis brenneri Sequencing and Analysis Consortium"/>
            <person name="Wilson R.K."/>
        </authorList>
    </citation>
    <scope>NUCLEOTIDE SEQUENCE [LARGE SCALE GENOMIC DNA]</scope>
    <source>
        <strain evidence="3">PB2801</strain>
    </source>
</reference>
<proteinExistence type="predicted"/>